<dbReference type="SMART" id="SM00495">
    <property type="entry name" value="ChtBD3"/>
    <property type="match status" value="2"/>
</dbReference>
<keyword evidence="8" id="KW-0503">Monooxygenase</keyword>
<dbReference type="GO" id="GO:0004497">
    <property type="term" value="F:monooxygenase activity"/>
    <property type="evidence" value="ECO:0007669"/>
    <property type="project" value="UniProtKB-KW"/>
</dbReference>
<proteinExistence type="predicted"/>
<evidence type="ECO:0000256" key="3">
    <source>
        <dbReference type="ARBA" id="ARBA00023277"/>
    </source>
</evidence>
<dbReference type="Pfam" id="PF02839">
    <property type="entry name" value="CBM_5_12"/>
    <property type="match status" value="2"/>
</dbReference>
<dbReference type="InterPro" id="IPR014756">
    <property type="entry name" value="Ig_E-set"/>
</dbReference>
<protein>
    <submittedName>
        <fullName evidence="8">Lytic polysaccharide monooxygenase</fullName>
    </submittedName>
</protein>
<dbReference type="Gene3D" id="2.10.10.20">
    <property type="entry name" value="Carbohydrate-binding module superfamily 5/12"/>
    <property type="match status" value="2"/>
</dbReference>
<dbReference type="CDD" id="cd12215">
    <property type="entry name" value="ChiC_BD"/>
    <property type="match status" value="2"/>
</dbReference>
<dbReference type="InterPro" id="IPR051024">
    <property type="entry name" value="GlcNAc_Chitin_IntDeg"/>
</dbReference>
<dbReference type="GO" id="GO:0005576">
    <property type="term" value="C:extracellular region"/>
    <property type="evidence" value="ECO:0007669"/>
    <property type="project" value="InterPro"/>
</dbReference>
<evidence type="ECO:0000256" key="5">
    <source>
        <dbReference type="ARBA" id="ARBA00023326"/>
    </source>
</evidence>
<dbReference type="CDD" id="cd21177">
    <property type="entry name" value="LPMO_AA10"/>
    <property type="match status" value="1"/>
</dbReference>
<dbReference type="GO" id="GO:0030246">
    <property type="term" value="F:carbohydrate binding"/>
    <property type="evidence" value="ECO:0007669"/>
    <property type="project" value="InterPro"/>
</dbReference>
<evidence type="ECO:0000256" key="1">
    <source>
        <dbReference type="ARBA" id="ARBA00022729"/>
    </source>
</evidence>
<dbReference type="GO" id="GO:0000272">
    <property type="term" value="P:polysaccharide catabolic process"/>
    <property type="evidence" value="ECO:0007669"/>
    <property type="project" value="UniProtKB-KW"/>
</dbReference>
<keyword evidence="2" id="KW-0378">Hydrolase</keyword>
<dbReference type="SUPFAM" id="SSF51055">
    <property type="entry name" value="Carbohydrate binding domain"/>
    <property type="match status" value="2"/>
</dbReference>
<keyword evidence="8" id="KW-0560">Oxidoreductase</keyword>
<dbReference type="PANTHER" id="PTHR34823">
    <property type="entry name" value="GLCNAC-BINDING PROTEIN A"/>
    <property type="match status" value="1"/>
</dbReference>
<evidence type="ECO:0000256" key="6">
    <source>
        <dbReference type="SAM" id="MobiDB-lite"/>
    </source>
</evidence>
<dbReference type="CDD" id="cd00063">
    <property type="entry name" value="FN3"/>
    <property type="match status" value="2"/>
</dbReference>
<keyword evidence="3" id="KW-0119">Carbohydrate metabolism</keyword>
<dbReference type="InterPro" id="IPR003961">
    <property type="entry name" value="FN3_dom"/>
</dbReference>
<evidence type="ECO:0000256" key="2">
    <source>
        <dbReference type="ARBA" id="ARBA00022801"/>
    </source>
</evidence>
<organism evidence="8 9">
    <name type="scientific">Polycladospora coralii</name>
    <dbReference type="NCBI Taxonomy" id="2771432"/>
    <lineage>
        <taxon>Bacteria</taxon>
        <taxon>Bacillati</taxon>
        <taxon>Bacillota</taxon>
        <taxon>Bacilli</taxon>
        <taxon>Bacillales</taxon>
        <taxon>Thermoactinomycetaceae</taxon>
        <taxon>Polycladospora</taxon>
    </lineage>
</organism>
<accession>A0A926NAR9</accession>
<keyword evidence="4" id="KW-0326">Glycosidase</keyword>
<dbReference type="InterPro" id="IPR004302">
    <property type="entry name" value="Cellulose/chitin-bd_N"/>
</dbReference>
<dbReference type="InterPro" id="IPR036116">
    <property type="entry name" value="FN3_sf"/>
</dbReference>
<feature type="domain" description="Fibronectin type-III" evidence="7">
    <location>
        <begin position="320"/>
        <end position="403"/>
    </location>
</feature>
<dbReference type="FunFam" id="2.60.40.10:FF:001114">
    <property type="entry name" value="Chitinase A1"/>
    <property type="match status" value="1"/>
</dbReference>
<dbReference type="Gene3D" id="2.60.40.10">
    <property type="entry name" value="Immunoglobulins"/>
    <property type="match status" value="2"/>
</dbReference>
<gene>
    <name evidence="8" type="ORF">IC620_13835</name>
</gene>
<comment type="caution">
    <text evidence="8">The sequence shown here is derived from an EMBL/GenBank/DDBJ whole genome shotgun (WGS) entry which is preliminary data.</text>
</comment>
<dbReference type="SMART" id="SM00060">
    <property type="entry name" value="FN3"/>
    <property type="match status" value="2"/>
</dbReference>
<dbReference type="SUPFAM" id="SSF81296">
    <property type="entry name" value="E set domains"/>
    <property type="match status" value="1"/>
</dbReference>
<dbReference type="Pfam" id="PF03067">
    <property type="entry name" value="LPMO_10"/>
    <property type="match status" value="1"/>
</dbReference>
<dbReference type="PANTHER" id="PTHR34823:SF1">
    <property type="entry name" value="CHITIN-BINDING TYPE-4 DOMAIN-CONTAINING PROTEIN"/>
    <property type="match status" value="1"/>
</dbReference>
<dbReference type="Proteomes" id="UP000661691">
    <property type="component" value="Unassembled WGS sequence"/>
</dbReference>
<dbReference type="EMBL" id="JACXAH010000025">
    <property type="protein sequence ID" value="MBD1373431.1"/>
    <property type="molecule type" value="Genomic_DNA"/>
</dbReference>
<name>A0A926NAR9_9BACL</name>
<keyword evidence="5" id="KW-0624">Polysaccharide degradation</keyword>
<dbReference type="InterPro" id="IPR036573">
    <property type="entry name" value="CBM_sf_5/12"/>
</dbReference>
<keyword evidence="9" id="KW-1185">Reference proteome</keyword>
<dbReference type="RefSeq" id="WP_191142522.1">
    <property type="nucleotide sequence ID" value="NZ_JACXAH010000025.1"/>
</dbReference>
<dbReference type="Gene3D" id="2.70.50.50">
    <property type="entry name" value="chitin-binding protein cbp21"/>
    <property type="match status" value="1"/>
</dbReference>
<feature type="domain" description="Fibronectin type-III" evidence="7">
    <location>
        <begin position="224"/>
        <end position="312"/>
    </location>
</feature>
<dbReference type="InterPro" id="IPR013783">
    <property type="entry name" value="Ig-like_fold"/>
</dbReference>
<evidence type="ECO:0000259" key="7">
    <source>
        <dbReference type="PROSITE" id="PS50853"/>
    </source>
</evidence>
<reference evidence="8" key="1">
    <citation type="submission" date="2020-09" db="EMBL/GenBank/DDBJ databases">
        <title>A novel bacterium of genus Hazenella, isolated from South China Sea.</title>
        <authorList>
            <person name="Huang H."/>
            <person name="Mo K."/>
            <person name="Hu Y."/>
        </authorList>
    </citation>
    <scope>NUCLEOTIDE SEQUENCE</scope>
    <source>
        <strain evidence="8">IB182357</strain>
    </source>
</reference>
<dbReference type="GO" id="GO:0004553">
    <property type="term" value="F:hydrolase activity, hydrolyzing O-glycosyl compounds"/>
    <property type="evidence" value="ECO:0007669"/>
    <property type="project" value="InterPro"/>
</dbReference>
<dbReference type="InterPro" id="IPR003610">
    <property type="entry name" value="CBM5/12"/>
</dbReference>
<evidence type="ECO:0000313" key="8">
    <source>
        <dbReference type="EMBL" id="MBD1373431.1"/>
    </source>
</evidence>
<evidence type="ECO:0000313" key="9">
    <source>
        <dbReference type="Proteomes" id="UP000661691"/>
    </source>
</evidence>
<dbReference type="Pfam" id="PF00041">
    <property type="entry name" value="fn3"/>
    <property type="match status" value="2"/>
</dbReference>
<dbReference type="SUPFAM" id="SSF49265">
    <property type="entry name" value="Fibronectin type III"/>
    <property type="match status" value="1"/>
</dbReference>
<dbReference type="PROSITE" id="PS50853">
    <property type="entry name" value="FN3"/>
    <property type="match status" value="2"/>
</dbReference>
<sequence length="498" mass="54753">MHFLKFRGISTIKGMFFALFVSLCWWIQADDVLAHGYIESPASRSYTGSLMKDQLGYQQALDLYGSAIKCPQCVEGPKGFPQGGPADGEIASAGGGFGQIDRKMDLQTADRWSKQNISTGMHTFTWKYTAPHKTSKWHYYITKDGWNPNEPLKKSDLELMATVDHDGSAASNNLSHQIEIPKGKSGYHIILGVWDVADTSNAFYQVIDANISDQGTPDRTDTEAPTTPTGVKTTKTESGQISLQWTAAKDNVGIQAYEIYRDGKKVGSSSAPTFTDKGLKANTSYTYTIKAVDQAGNASQASEALTVSTQKETTARDVEAPTGLHTMKVTSDSVNLMWTAATGDIKAYSVYRDNQKIATTTDAQYTDTGLQADQTYTYYVKAVSTSGEQSANSNELSVKTVAKSENTPSAWQAGQVYVKGDQVLYQGNRYEALWWTKDVKPSTLEGWKILDDGAVLTWSKDSAYQGGSIVLHQGDRYRAKWWTRGDVPGQHAVWEKVE</sequence>
<dbReference type="AlphaFoldDB" id="A0A926NAR9"/>
<feature type="region of interest" description="Disordered" evidence="6">
    <location>
        <begin position="212"/>
        <end position="238"/>
    </location>
</feature>
<feature type="compositionally biased region" description="Low complexity" evidence="6">
    <location>
        <begin position="223"/>
        <end position="237"/>
    </location>
</feature>
<evidence type="ECO:0000256" key="4">
    <source>
        <dbReference type="ARBA" id="ARBA00023295"/>
    </source>
</evidence>
<keyword evidence="1" id="KW-0732">Signal</keyword>